<dbReference type="Proteomes" id="UP000030993">
    <property type="component" value="Unassembled WGS sequence"/>
</dbReference>
<evidence type="ECO:0000313" key="2">
    <source>
        <dbReference type="Proteomes" id="UP000030993"/>
    </source>
</evidence>
<accession>A0A0B2JNI1</accession>
<dbReference type="EMBL" id="JSCE01000250">
    <property type="protein sequence ID" value="KHM47482.1"/>
    <property type="molecule type" value="Genomic_DNA"/>
</dbReference>
<name>A0A0B2JNI1_9FIRM</name>
<reference evidence="1 2" key="1">
    <citation type="journal article" date="2013" name="PLoS ONE">
        <title>Identification and characterization of three novel lipases belonging to families II and V from Anaerovibrio lipolyticus 5ST.</title>
        <authorList>
            <person name="Prive F."/>
            <person name="Kaderbhai N.N."/>
            <person name="Girdwood S."/>
            <person name="Worgan H.J."/>
            <person name="Pinloche E."/>
            <person name="Scollan N.D."/>
            <person name="Huws S.A."/>
            <person name="Newbold C.J."/>
        </authorList>
    </citation>
    <scope>NUCLEOTIDE SEQUENCE [LARGE SCALE GENOMIC DNA]</scope>
    <source>
        <strain evidence="1 2">5S</strain>
    </source>
</reference>
<organism evidence="1 2">
    <name type="scientific">Anaerovibrio lipolyticus</name>
    <dbReference type="NCBI Taxonomy" id="82374"/>
    <lineage>
        <taxon>Bacteria</taxon>
        <taxon>Bacillati</taxon>
        <taxon>Bacillota</taxon>
        <taxon>Negativicutes</taxon>
        <taxon>Selenomonadales</taxon>
        <taxon>Selenomonadaceae</taxon>
        <taxon>Anaerovibrio</taxon>
    </lineage>
</organism>
<dbReference type="AlphaFoldDB" id="A0A0B2JNI1"/>
<proteinExistence type="predicted"/>
<gene>
    <name evidence="1" type="ORF">NZ47_13550</name>
</gene>
<sequence length="193" mass="21677">MWLFDMDKKQVIAESRKYMQGILQKVNAIPTIKNMIEDMGNELALNTAPNVAPYGVSNKSAYAGDKSPTSSKAERHEYLRAAILRERAKLGRMELDILNARTSICHKFTMSMHVREWMVLEALYFDGLSQQQTALKMKCSGAMVSIINKKALLSVGSAVLGMQADGEYYEDNGMYIDFTPAQKKRIQEGITLV</sequence>
<protein>
    <submittedName>
        <fullName evidence="1">Uncharacterized protein</fullName>
    </submittedName>
</protein>
<comment type="caution">
    <text evidence="1">The sequence shown here is derived from an EMBL/GenBank/DDBJ whole genome shotgun (WGS) entry which is preliminary data.</text>
</comment>
<keyword evidence="2" id="KW-1185">Reference proteome</keyword>
<evidence type="ECO:0000313" key="1">
    <source>
        <dbReference type="EMBL" id="KHM47482.1"/>
    </source>
</evidence>